<protein>
    <submittedName>
        <fullName evidence="7">Aminopeptidase P family protein</fullName>
    </submittedName>
</protein>
<dbReference type="InterPro" id="IPR033740">
    <property type="entry name" value="Pept_M24B"/>
</dbReference>
<reference evidence="7" key="1">
    <citation type="journal article" date="2021" name="PeerJ">
        <title>Extensive microbial diversity within the chicken gut microbiome revealed by metagenomics and culture.</title>
        <authorList>
            <person name="Gilroy R."/>
            <person name="Ravi A."/>
            <person name="Getino M."/>
            <person name="Pursley I."/>
            <person name="Horton D.L."/>
            <person name="Alikhan N.F."/>
            <person name="Baker D."/>
            <person name="Gharbi K."/>
            <person name="Hall N."/>
            <person name="Watson M."/>
            <person name="Adriaenssens E.M."/>
            <person name="Foster-Nyarko E."/>
            <person name="Jarju S."/>
            <person name="Secka A."/>
            <person name="Antonio M."/>
            <person name="Oren A."/>
            <person name="Chaudhuri R.R."/>
            <person name="La Ragione R."/>
            <person name="Hildebrand F."/>
            <person name="Pallen M.J."/>
        </authorList>
    </citation>
    <scope>NUCLEOTIDE SEQUENCE</scope>
    <source>
        <strain evidence="7">687</strain>
    </source>
</reference>
<evidence type="ECO:0000259" key="5">
    <source>
        <dbReference type="Pfam" id="PF01321"/>
    </source>
</evidence>
<keyword evidence="3" id="KW-0378">Hydrolase</keyword>
<dbReference type="CDD" id="cd01085">
    <property type="entry name" value="APP"/>
    <property type="match status" value="1"/>
</dbReference>
<gene>
    <name evidence="7" type="ORF">IAA31_08020</name>
</gene>
<comment type="caution">
    <text evidence="7">The sequence shown here is derived from an EMBL/GenBank/DDBJ whole genome shotgun (WGS) entry which is preliminary data.</text>
</comment>
<dbReference type="InterPro" id="IPR029149">
    <property type="entry name" value="Creatin/AminoP/Spt16_N"/>
</dbReference>
<dbReference type="InterPro" id="IPR000587">
    <property type="entry name" value="Creatinase_N"/>
</dbReference>
<dbReference type="Pfam" id="PF01321">
    <property type="entry name" value="Creatinase_N"/>
    <property type="match status" value="1"/>
</dbReference>
<evidence type="ECO:0000259" key="4">
    <source>
        <dbReference type="Pfam" id="PF00557"/>
    </source>
</evidence>
<dbReference type="InterPro" id="IPR036005">
    <property type="entry name" value="Creatinase/aminopeptidase-like"/>
</dbReference>
<name>A0A9E2KQX7_9GAMM</name>
<dbReference type="InterPro" id="IPR050422">
    <property type="entry name" value="X-Pro_aminopeptidase_P"/>
</dbReference>
<dbReference type="GO" id="GO:0046872">
    <property type="term" value="F:metal ion binding"/>
    <property type="evidence" value="ECO:0007669"/>
    <property type="project" value="UniProtKB-KW"/>
</dbReference>
<dbReference type="Pfam" id="PF00557">
    <property type="entry name" value="Peptidase_M24"/>
    <property type="match status" value="1"/>
</dbReference>
<dbReference type="Proteomes" id="UP000824150">
    <property type="component" value="Unassembled WGS sequence"/>
</dbReference>
<dbReference type="Gene3D" id="3.40.350.10">
    <property type="entry name" value="Creatinase/prolidase N-terminal domain"/>
    <property type="match status" value="2"/>
</dbReference>
<feature type="domain" description="Peptidase M24" evidence="4">
    <location>
        <begin position="377"/>
        <end position="569"/>
    </location>
</feature>
<reference evidence="7" key="2">
    <citation type="submission" date="2021-04" db="EMBL/GenBank/DDBJ databases">
        <authorList>
            <person name="Gilroy R."/>
        </authorList>
    </citation>
    <scope>NUCLEOTIDE SEQUENCE</scope>
    <source>
        <strain evidence="7">687</strain>
    </source>
</reference>
<evidence type="ECO:0000259" key="6">
    <source>
        <dbReference type="Pfam" id="PF16188"/>
    </source>
</evidence>
<evidence type="ECO:0000256" key="1">
    <source>
        <dbReference type="ARBA" id="ARBA00008766"/>
    </source>
</evidence>
<dbReference type="PANTHER" id="PTHR43763:SF6">
    <property type="entry name" value="XAA-PRO AMINOPEPTIDASE 1"/>
    <property type="match status" value="1"/>
</dbReference>
<dbReference type="SUPFAM" id="SSF55920">
    <property type="entry name" value="Creatinase/aminopeptidase"/>
    <property type="match status" value="1"/>
</dbReference>
<comment type="similarity">
    <text evidence="1">Belongs to the peptidase M24B family.</text>
</comment>
<keyword evidence="2" id="KW-0479">Metal-binding</keyword>
<organism evidence="7 8">
    <name type="scientific">Candidatus Anaerobiospirillum merdipullorum</name>
    <dbReference type="NCBI Taxonomy" id="2838450"/>
    <lineage>
        <taxon>Bacteria</taxon>
        <taxon>Pseudomonadati</taxon>
        <taxon>Pseudomonadota</taxon>
        <taxon>Gammaproteobacteria</taxon>
        <taxon>Aeromonadales</taxon>
        <taxon>Succinivibrionaceae</taxon>
        <taxon>Anaerobiospirillum</taxon>
    </lineage>
</organism>
<dbReference type="PANTHER" id="PTHR43763">
    <property type="entry name" value="XAA-PRO AMINOPEPTIDASE 1"/>
    <property type="match status" value="1"/>
</dbReference>
<dbReference type="GO" id="GO:0005737">
    <property type="term" value="C:cytoplasm"/>
    <property type="evidence" value="ECO:0007669"/>
    <property type="project" value="UniProtKB-ARBA"/>
</dbReference>
<proteinExistence type="inferred from homology"/>
<feature type="domain" description="Peptidase M24 C-terminal" evidence="6">
    <location>
        <begin position="579"/>
        <end position="639"/>
    </location>
</feature>
<sequence>MNDPIDKYTERLQDLQALLQERQLDALLVPHDDIYLSAELNPDSEELAFLTGFTGSAGMAAVKVPPANDEDEVTQVSLSDDTTQSLSAQAAIFVDGRYVIQVKEQTYPELFDTFNSAQLSACEYLCQTLPKGATVGLDIRRISYEQYRTIQRQLTQHDLKLQPLEESLVAAIWQDRPAHIYSPVEIYPDELNGCPSMVKRRNLAAQLRDLGMDATVICNPEAVCWLLNIRGRDRHCLPVVNCRLIAYTNEVLEWYIAPQQLSDEILPELTAHCGHVDIFPQESFNDALERLCTARSSVYIDPQQTNASILKRLYEGGAEVTTGLGLCELPKAIKNDTELAGEQAAHFKDGVAMCRFLSWLDSLTSLDLQADAQGVSQLLHDVSEASLATKAEEFRRAQGDFIECSFDTISALGPNAAMCHYNYRTVAHPRLLGEDALYLIDSGAHYLQGTTDITRTVLCSPHPSAEHKKMYTLVLKCHIALASAIFPQGTSGLQLDALARRPLWDLGLDFDHGTGHGVGHLLAVHEGPQGISRRYSQTPLTPGMVLSIEPGFYAAGKYGIRLENLVTVTPCSLPQLEHMLCFSPLTLVPFDRRLIERDMLTCKEREWLNNYHQQVFSTLSVSSQLTELEVQWLAAATAAL</sequence>
<accession>A0A9E2KQX7</accession>
<evidence type="ECO:0000256" key="2">
    <source>
        <dbReference type="ARBA" id="ARBA00022723"/>
    </source>
</evidence>
<evidence type="ECO:0000313" key="7">
    <source>
        <dbReference type="EMBL" id="MBU3827412.1"/>
    </source>
</evidence>
<dbReference type="Pfam" id="PF16189">
    <property type="entry name" value="Creatinase_N_2"/>
    <property type="match status" value="1"/>
</dbReference>
<evidence type="ECO:0000256" key="3">
    <source>
        <dbReference type="ARBA" id="ARBA00022801"/>
    </source>
</evidence>
<dbReference type="AlphaFoldDB" id="A0A9E2KQX7"/>
<dbReference type="SUPFAM" id="SSF53092">
    <property type="entry name" value="Creatinase/prolidase N-terminal domain"/>
    <property type="match status" value="1"/>
</dbReference>
<feature type="domain" description="Creatinase N-terminal" evidence="5">
    <location>
        <begin position="11"/>
        <end position="166"/>
    </location>
</feature>
<dbReference type="InterPro" id="IPR032416">
    <property type="entry name" value="Peptidase_M24_C"/>
</dbReference>
<dbReference type="Pfam" id="PF16188">
    <property type="entry name" value="Peptidase_M24_C"/>
    <property type="match status" value="1"/>
</dbReference>
<dbReference type="InterPro" id="IPR000994">
    <property type="entry name" value="Pept_M24"/>
</dbReference>
<keyword evidence="7" id="KW-0645">Protease</keyword>
<dbReference type="FunFam" id="3.90.230.10:FF:000009">
    <property type="entry name" value="xaa-Pro aminopeptidase 2"/>
    <property type="match status" value="1"/>
</dbReference>
<dbReference type="EMBL" id="JAHLFG010000088">
    <property type="protein sequence ID" value="MBU3827412.1"/>
    <property type="molecule type" value="Genomic_DNA"/>
</dbReference>
<keyword evidence="7" id="KW-0031">Aminopeptidase</keyword>
<evidence type="ECO:0000313" key="8">
    <source>
        <dbReference type="Proteomes" id="UP000824150"/>
    </source>
</evidence>
<dbReference type="Gene3D" id="3.90.230.10">
    <property type="entry name" value="Creatinase/methionine aminopeptidase superfamily"/>
    <property type="match status" value="1"/>
</dbReference>
<dbReference type="GO" id="GO:0070006">
    <property type="term" value="F:metalloaminopeptidase activity"/>
    <property type="evidence" value="ECO:0007669"/>
    <property type="project" value="InterPro"/>
</dbReference>